<dbReference type="EMBL" id="SNXX01000037">
    <property type="protein sequence ID" value="TDP87844.1"/>
    <property type="molecule type" value="Genomic_DNA"/>
</dbReference>
<dbReference type="RefSeq" id="WP_133531176.1">
    <property type="nucleotide sequence ID" value="NZ_SNXX01000037.1"/>
</dbReference>
<evidence type="ECO:0000313" key="1">
    <source>
        <dbReference type="EMBL" id="TDP87844.1"/>
    </source>
</evidence>
<sequence>MPESGTLDKILNRIGQLDDKFSAKFEKIDDRFDKVDERFNKVDEKFDEIDERFNKSDDRFDKIDNRFDKLDVRLDMIYDQTVRLTMGQTALKTDINEIKSAFNYLNNEVARNSKDIYVIKNSQN</sequence>
<proteinExistence type="predicted"/>
<comment type="caution">
    <text evidence="1">The sequence shown here is derived from an EMBL/GenBank/DDBJ whole genome shotgun (WGS) entry which is preliminary data.</text>
</comment>
<reference evidence="1 2" key="1">
    <citation type="submission" date="2019-03" db="EMBL/GenBank/DDBJ databases">
        <title>Subsurface microbial communities from deep shales in Ohio and West Virginia, USA.</title>
        <authorList>
            <person name="Wrighton K."/>
        </authorList>
    </citation>
    <scope>NUCLEOTIDE SEQUENCE [LARGE SCALE GENOMIC DNA]</scope>
    <source>
        <strain evidence="1 2">MSL 7</strain>
    </source>
</reference>
<dbReference type="SUPFAM" id="SSF57997">
    <property type="entry name" value="Tropomyosin"/>
    <property type="match status" value="1"/>
</dbReference>
<gene>
    <name evidence="1" type="ORF">C7957_1371</name>
</gene>
<evidence type="ECO:0000313" key="2">
    <source>
        <dbReference type="Proteomes" id="UP000295176"/>
    </source>
</evidence>
<dbReference type="AlphaFoldDB" id="A0A4R6RMN6"/>
<organism evidence="1 2">
    <name type="scientific">Halanaerobium saccharolyticum</name>
    <dbReference type="NCBI Taxonomy" id="43595"/>
    <lineage>
        <taxon>Bacteria</taxon>
        <taxon>Bacillati</taxon>
        <taxon>Bacillota</taxon>
        <taxon>Clostridia</taxon>
        <taxon>Halanaerobiales</taxon>
        <taxon>Halanaerobiaceae</taxon>
        <taxon>Halanaerobium</taxon>
    </lineage>
</organism>
<protein>
    <recommendedName>
        <fullName evidence="3">t-SNARE coiled-coil homology domain-containing protein</fullName>
    </recommendedName>
</protein>
<evidence type="ECO:0008006" key="3">
    <source>
        <dbReference type="Google" id="ProtNLM"/>
    </source>
</evidence>
<dbReference type="Proteomes" id="UP000295176">
    <property type="component" value="Unassembled WGS sequence"/>
</dbReference>
<dbReference type="Gene3D" id="1.20.5.2280">
    <property type="match status" value="1"/>
</dbReference>
<accession>A0A4R6RMN6</accession>
<name>A0A4R6RMN6_9FIRM</name>